<name>A0A0D0B4L5_9AGAM</name>
<dbReference type="EMBL" id="KN835373">
    <property type="protein sequence ID" value="KIK38808.1"/>
    <property type="molecule type" value="Genomic_DNA"/>
</dbReference>
<dbReference type="PANTHER" id="PTHR46411">
    <property type="entry name" value="FAMILY ATPASE, PUTATIVE-RELATED"/>
    <property type="match status" value="1"/>
</dbReference>
<sequence length="325" mass="36781">MFFPPPIKVKLFKLPLENIEELALERLSWITGYDTEKHEWITSKGLDCDASVYDQGAWSKLVKDQQTKDLIQSILDTIRCSPGGPRPEQVQQGVNILLKGAPGTGKKTVAHAICNMLKRPMLDIRVNDIPHITEVGPWAAKVASLAIQWNAVVVVDRGDYFMKSQSPVQHERVNTVIQAFESPGCICLWPSPFAGEHKPVIRPFSATINLPDLDRAARRQRWLQLFGRDDLVATLSSSEDASTATVWDAEEWTFIREIEKISWYELDGTDIEDFMNLARTSAEEQNTTPQHVKSILKEWEVSLSVQSKVARFFALRRIPSPRPGY</sequence>
<dbReference type="InParanoid" id="A0A0D0B4L5"/>
<evidence type="ECO:0000313" key="3">
    <source>
        <dbReference type="Proteomes" id="UP000054485"/>
    </source>
</evidence>
<evidence type="ECO:0000313" key="2">
    <source>
        <dbReference type="EMBL" id="KIK38808.1"/>
    </source>
</evidence>
<dbReference type="InterPro" id="IPR027417">
    <property type="entry name" value="P-loop_NTPase"/>
</dbReference>
<accession>A0A0D0B4L5</accession>
<dbReference type="Pfam" id="PF00004">
    <property type="entry name" value="AAA"/>
    <property type="match status" value="1"/>
</dbReference>
<dbReference type="PANTHER" id="PTHR46411:SF2">
    <property type="entry name" value="AAA+ ATPASE DOMAIN-CONTAINING PROTEIN"/>
    <property type="match status" value="1"/>
</dbReference>
<evidence type="ECO:0000259" key="1">
    <source>
        <dbReference type="Pfam" id="PF00004"/>
    </source>
</evidence>
<dbReference type="AlphaFoldDB" id="A0A0D0B4L5"/>
<proteinExistence type="predicted"/>
<dbReference type="OrthoDB" id="342190at2759"/>
<gene>
    <name evidence="2" type="ORF">CY34DRAFT_371168</name>
</gene>
<reference evidence="2 3" key="1">
    <citation type="submission" date="2014-04" db="EMBL/GenBank/DDBJ databases">
        <authorList>
            <consortium name="DOE Joint Genome Institute"/>
            <person name="Kuo A."/>
            <person name="Ruytinx J."/>
            <person name="Rineau F."/>
            <person name="Colpaert J."/>
            <person name="Kohler A."/>
            <person name="Nagy L.G."/>
            <person name="Floudas D."/>
            <person name="Copeland A."/>
            <person name="Barry K.W."/>
            <person name="Cichocki N."/>
            <person name="Veneault-Fourrey C."/>
            <person name="LaButti K."/>
            <person name="Lindquist E.A."/>
            <person name="Lipzen A."/>
            <person name="Lundell T."/>
            <person name="Morin E."/>
            <person name="Murat C."/>
            <person name="Sun H."/>
            <person name="Tunlid A."/>
            <person name="Henrissat B."/>
            <person name="Grigoriev I.V."/>
            <person name="Hibbett D.S."/>
            <person name="Martin F."/>
            <person name="Nordberg H.P."/>
            <person name="Cantor M.N."/>
            <person name="Hua S.X."/>
        </authorList>
    </citation>
    <scope>NUCLEOTIDE SEQUENCE [LARGE SCALE GENOMIC DNA]</scope>
    <source>
        <strain evidence="2 3">UH-Slu-Lm8-n1</strain>
    </source>
</reference>
<dbReference type="HOGENOM" id="CLU_061861_0_0_1"/>
<reference evidence="3" key="2">
    <citation type="submission" date="2015-01" db="EMBL/GenBank/DDBJ databases">
        <title>Evolutionary Origins and Diversification of the Mycorrhizal Mutualists.</title>
        <authorList>
            <consortium name="DOE Joint Genome Institute"/>
            <consortium name="Mycorrhizal Genomics Consortium"/>
            <person name="Kohler A."/>
            <person name="Kuo A."/>
            <person name="Nagy L.G."/>
            <person name="Floudas D."/>
            <person name="Copeland A."/>
            <person name="Barry K.W."/>
            <person name="Cichocki N."/>
            <person name="Veneault-Fourrey C."/>
            <person name="LaButti K."/>
            <person name="Lindquist E.A."/>
            <person name="Lipzen A."/>
            <person name="Lundell T."/>
            <person name="Morin E."/>
            <person name="Murat C."/>
            <person name="Riley R."/>
            <person name="Ohm R."/>
            <person name="Sun H."/>
            <person name="Tunlid A."/>
            <person name="Henrissat B."/>
            <person name="Grigoriev I.V."/>
            <person name="Hibbett D.S."/>
            <person name="Martin F."/>
        </authorList>
    </citation>
    <scope>NUCLEOTIDE SEQUENCE [LARGE SCALE GENOMIC DNA]</scope>
    <source>
        <strain evidence="3">UH-Slu-Lm8-n1</strain>
    </source>
</reference>
<dbReference type="STRING" id="930992.A0A0D0B4L5"/>
<organism evidence="2 3">
    <name type="scientific">Suillus luteus UH-Slu-Lm8-n1</name>
    <dbReference type="NCBI Taxonomy" id="930992"/>
    <lineage>
        <taxon>Eukaryota</taxon>
        <taxon>Fungi</taxon>
        <taxon>Dikarya</taxon>
        <taxon>Basidiomycota</taxon>
        <taxon>Agaricomycotina</taxon>
        <taxon>Agaricomycetes</taxon>
        <taxon>Agaricomycetidae</taxon>
        <taxon>Boletales</taxon>
        <taxon>Suillineae</taxon>
        <taxon>Suillaceae</taxon>
        <taxon>Suillus</taxon>
    </lineage>
</organism>
<protein>
    <recommendedName>
        <fullName evidence="1">ATPase AAA-type core domain-containing protein</fullName>
    </recommendedName>
</protein>
<dbReference type="GO" id="GO:0005524">
    <property type="term" value="F:ATP binding"/>
    <property type="evidence" value="ECO:0007669"/>
    <property type="project" value="InterPro"/>
</dbReference>
<dbReference type="GO" id="GO:0016887">
    <property type="term" value="F:ATP hydrolysis activity"/>
    <property type="evidence" value="ECO:0007669"/>
    <property type="project" value="InterPro"/>
</dbReference>
<dbReference type="InterPro" id="IPR003959">
    <property type="entry name" value="ATPase_AAA_core"/>
</dbReference>
<dbReference type="SUPFAM" id="SSF52540">
    <property type="entry name" value="P-loop containing nucleoside triphosphate hydrolases"/>
    <property type="match status" value="1"/>
</dbReference>
<feature type="domain" description="ATPase AAA-type core" evidence="1">
    <location>
        <begin position="96"/>
        <end position="175"/>
    </location>
</feature>
<dbReference type="Proteomes" id="UP000054485">
    <property type="component" value="Unassembled WGS sequence"/>
</dbReference>
<keyword evidence="3" id="KW-1185">Reference proteome</keyword>
<dbReference type="Gene3D" id="3.40.50.300">
    <property type="entry name" value="P-loop containing nucleotide triphosphate hydrolases"/>
    <property type="match status" value="1"/>
</dbReference>